<sequence length="75" mass="8935">MRDTANLVLDFLFANPITSVSEISNNLDKVYNTIHNILKVFIKLNFVSEKIVNKRNRIYRFEPYLNLLEKEYDII</sequence>
<keyword evidence="2" id="KW-1185">Reference proteome</keyword>
<organism evidence="1 2">
    <name type="scientific">Candidatus Phycorickettsia trachydisci</name>
    <dbReference type="NCBI Taxonomy" id="2115978"/>
    <lineage>
        <taxon>Bacteria</taxon>
        <taxon>Pseudomonadati</taxon>
        <taxon>Pseudomonadota</taxon>
        <taxon>Alphaproteobacteria</taxon>
        <taxon>Rickettsiales</taxon>
        <taxon>Rickettsiaceae</taxon>
        <taxon>Candidatus Phycorickettsia</taxon>
    </lineage>
</organism>
<dbReference type="AlphaFoldDB" id="A0A2P1P9L7"/>
<name>A0A2P1P9L7_9RICK</name>
<gene>
    <name evidence="1" type="ORF">phytr_10310</name>
</gene>
<evidence type="ECO:0000313" key="2">
    <source>
        <dbReference type="Proteomes" id="UP000241762"/>
    </source>
</evidence>
<dbReference type="EMBL" id="CP027845">
    <property type="protein sequence ID" value="AVP87959.1"/>
    <property type="molecule type" value="Genomic_DNA"/>
</dbReference>
<dbReference type="SUPFAM" id="SSF46785">
    <property type="entry name" value="Winged helix' DNA-binding domain"/>
    <property type="match status" value="1"/>
</dbReference>
<accession>A0A2P1P9L7</accession>
<proteinExistence type="predicted"/>
<reference evidence="1 2" key="1">
    <citation type="submission" date="2018-03" db="EMBL/GenBank/DDBJ databases">
        <title>A gene transfer event suggests a long-term partnership between eustigmatophyte algae and a novel lineage of endosymbiotic bacteria.</title>
        <authorList>
            <person name="Yurchenko T."/>
            <person name="Sevcikova T."/>
            <person name="Pribyl P."/>
            <person name="El Karkouri K."/>
            <person name="Klimes V."/>
            <person name="Amaral R."/>
            <person name="Zbrankova V."/>
            <person name="Kim E."/>
            <person name="Raoult D."/>
            <person name="Santos L.M.A."/>
            <person name="Elias M."/>
        </authorList>
    </citation>
    <scope>NUCLEOTIDE SEQUENCE [LARGE SCALE GENOMIC DNA]</scope>
    <source>
        <strain evidence="1">CCALA 838</strain>
    </source>
</reference>
<evidence type="ECO:0000313" key="1">
    <source>
        <dbReference type="EMBL" id="AVP87959.1"/>
    </source>
</evidence>
<dbReference type="Proteomes" id="UP000241762">
    <property type="component" value="Chromosome"/>
</dbReference>
<dbReference type="KEGG" id="ptc:phytr_10310"/>
<protein>
    <submittedName>
        <fullName evidence="1">Uncharacterized protein</fullName>
    </submittedName>
</protein>
<dbReference type="InterPro" id="IPR036390">
    <property type="entry name" value="WH_DNA-bd_sf"/>
</dbReference>